<sequence>MDTGTALLVSVAAGALLGAASSLVTRRVSFLAGILFAAAFAAVGLVVLAARGEEAFAPVVGAMLAFGVVATLLDPRARRGTNWTTGEQVVVGTTFVVLAAFVLTQRNEDGSLSSFLLYLAYMLPMYGVGVWAALSFRSSRR</sequence>
<name>A0A1I1AZJ1_9ACTN</name>
<evidence type="ECO:0000313" key="3">
    <source>
        <dbReference type="EMBL" id="SFB41848.1"/>
    </source>
</evidence>
<proteinExistence type="predicted"/>
<keyword evidence="1" id="KW-0812">Transmembrane</keyword>
<accession>A0A1I1AZJ1</accession>
<feature type="transmembrane region" description="Helical" evidence="1">
    <location>
        <begin position="55"/>
        <end position="73"/>
    </location>
</feature>
<feature type="transmembrane region" description="Helical" evidence="1">
    <location>
        <begin position="31"/>
        <end position="49"/>
    </location>
</feature>
<keyword evidence="5" id="KW-1185">Reference proteome</keyword>
<organism evidence="3 4">
    <name type="scientific">Nocardioides alpinus</name>
    <dbReference type="NCBI Taxonomy" id="748909"/>
    <lineage>
        <taxon>Bacteria</taxon>
        <taxon>Bacillati</taxon>
        <taxon>Actinomycetota</taxon>
        <taxon>Actinomycetes</taxon>
        <taxon>Propionibacteriales</taxon>
        <taxon>Nocardioidaceae</taxon>
        <taxon>Nocardioides</taxon>
    </lineage>
</organism>
<dbReference type="Proteomes" id="UP000233565">
    <property type="component" value="Unassembled WGS sequence"/>
</dbReference>
<dbReference type="EMBL" id="FOKC01000011">
    <property type="protein sequence ID" value="SFB41848.1"/>
    <property type="molecule type" value="Genomic_DNA"/>
</dbReference>
<dbReference type="AlphaFoldDB" id="A0A1I1AZJ1"/>
<dbReference type="Proteomes" id="UP000199113">
    <property type="component" value="Unassembled WGS sequence"/>
</dbReference>
<protein>
    <submittedName>
        <fullName evidence="3">Uncharacterized protein</fullName>
    </submittedName>
</protein>
<reference evidence="2 5" key="2">
    <citation type="submission" date="2017-12" db="EMBL/GenBank/DDBJ databases">
        <title>Pharmacopeia of the Arctic Ocean.</title>
        <authorList>
            <person name="Collins E."/>
            <person name="Ducluzeau A.-L."/>
        </authorList>
    </citation>
    <scope>NUCLEOTIDE SEQUENCE [LARGE SCALE GENOMIC DNA]</scope>
    <source>
        <strain evidence="2 5">DSM 23325</strain>
    </source>
</reference>
<dbReference type="RefSeq" id="WP_091200822.1">
    <property type="nucleotide sequence ID" value="NZ_FOKC01000011.1"/>
</dbReference>
<dbReference type="EMBL" id="PJBV01000016">
    <property type="protein sequence ID" value="PKH40902.1"/>
    <property type="molecule type" value="Genomic_DNA"/>
</dbReference>
<keyword evidence="1" id="KW-0472">Membrane</keyword>
<reference evidence="3" key="1">
    <citation type="submission" date="2016-10" db="EMBL/GenBank/DDBJ databases">
        <authorList>
            <person name="de Groot N.N."/>
        </authorList>
    </citation>
    <scope>NUCLEOTIDE SEQUENCE [LARGE SCALE GENOMIC DNA]</scope>
    <source>
        <strain evidence="3">CGMCC 1.10697</strain>
    </source>
</reference>
<gene>
    <name evidence="2" type="ORF">CXG46_10575</name>
    <name evidence="3" type="ORF">SAMN05192575_11123</name>
</gene>
<evidence type="ECO:0000256" key="1">
    <source>
        <dbReference type="SAM" id="Phobius"/>
    </source>
</evidence>
<evidence type="ECO:0000313" key="2">
    <source>
        <dbReference type="EMBL" id="PKH40902.1"/>
    </source>
</evidence>
<feature type="transmembrane region" description="Helical" evidence="1">
    <location>
        <begin position="115"/>
        <end position="136"/>
    </location>
</feature>
<keyword evidence="1" id="KW-1133">Transmembrane helix</keyword>
<feature type="transmembrane region" description="Helical" evidence="1">
    <location>
        <begin position="6"/>
        <end position="24"/>
    </location>
</feature>
<evidence type="ECO:0000313" key="5">
    <source>
        <dbReference type="Proteomes" id="UP000233565"/>
    </source>
</evidence>
<feature type="transmembrane region" description="Helical" evidence="1">
    <location>
        <begin position="85"/>
        <end position="103"/>
    </location>
</feature>
<evidence type="ECO:0000313" key="4">
    <source>
        <dbReference type="Proteomes" id="UP000199113"/>
    </source>
</evidence>